<evidence type="ECO:0008006" key="10">
    <source>
        <dbReference type="Google" id="ProtNLM"/>
    </source>
</evidence>
<dbReference type="SUPFAM" id="SSF50129">
    <property type="entry name" value="GroES-like"/>
    <property type="match status" value="1"/>
</dbReference>
<evidence type="ECO:0000256" key="1">
    <source>
        <dbReference type="ARBA" id="ARBA00001947"/>
    </source>
</evidence>
<dbReference type="InterPro" id="IPR013154">
    <property type="entry name" value="ADH-like_N"/>
</dbReference>
<proteinExistence type="inferred from homology"/>
<evidence type="ECO:0000256" key="4">
    <source>
        <dbReference type="ARBA" id="ARBA00022833"/>
    </source>
</evidence>
<dbReference type="Gene3D" id="3.90.180.10">
    <property type="entry name" value="Medium-chain alcohol dehydrogenases, catalytic domain"/>
    <property type="match status" value="1"/>
</dbReference>
<dbReference type="PANTHER" id="PTHR43350:SF2">
    <property type="entry name" value="GROES-LIKE ZINC-BINDING ALCOHOL DEHYDROGENASE FAMILY PROTEIN"/>
    <property type="match status" value="1"/>
</dbReference>
<dbReference type="Pfam" id="PF08240">
    <property type="entry name" value="ADH_N"/>
    <property type="match status" value="1"/>
</dbReference>
<dbReference type="RefSeq" id="XP_041560766.1">
    <property type="nucleotide sequence ID" value="XM_041694992.1"/>
</dbReference>
<sequence length="377" mass="40064">MQLNCRAIVSYEPMSNESWNAKLQDVSIRDIRPDECLVEVVASGICHTDLGIASRPGSVFPRVLGHEGAGYIRKIGSELCAAETNLKEGDPVLLSIAFCGSCPSCRSGHPSYCYDAYELNFAHPGSHTYTQDPSLPVVGGFFGQSSLGNLAVVNASCIVNLSGIVQSREELQLFAPLGCGFQTGAGTVSKLGKAQPEDDVAIIGLGGVGLAGVMAAKIIGCRRIIAVDRIPERLALAAELGATHVVHTGELATSLPDAVRLATDGIGPSLTIDTTGALPIIKEALEMTSVLGRMILLGMSKDSLEIDMTKFKLAGRSLLGSVQGDAIPSKYIPQMIAWYREGKFPIEKLVRFYKPEDHAVAVQDMKAGTAVKPIILW</sequence>
<organism evidence="8 9">
    <name type="scientific">Aspergillus puulaauensis</name>
    <dbReference type="NCBI Taxonomy" id="1220207"/>
    <lineage>
        <taxon>Eukaryota</taxon>
        <taxon>Fungi</taxon>
        <taxon>Dikarya</taxon>
        <taxon>Ascomycota</taxon>
        <taxon>Pezizomycotina</taxon>
        <taxon>Eurotiomycetes</taxon>
        <taxon>Eurotiomycetidae</taxon>
        <taxon>Eurotiales</taxon>
        <taxon>Aspergillaceae</taxon>
        <taxon>Aspergillus</taxon>
    </lineage>
</organism>
<gene>
    <name evidence="8" type="ORF">APUU_70150S</name>
</gene>
<dbReference type="CDD" id="cd08278">
    <property type="entry name" value="benzyl_alcohol_DH"/>
    <property type="match status" value="1"/>
</dbReference>
<dbReference type="GO" id="GO:0016491">
    <property type="term" value="F:oxidoreductase activity"/>
    <property type="evidence" value="ECO:0007669"/>
    <property type="project" value="UniProtKB-KW"/>
</dbReference>
<protein>
    <recommendedName>
        <fullName evidence="10">Alcohol dehydrogenase</fullName>
    </recommendedName>
</protein>
<evidence type="ECO:0000256" key="3">
    <source>
        <dbReference type="ARBA" id="ARBA00022723"/>
    </source>
</evidence>
<keyword evidence="4" id="KW-0862">Zinc</keyword>
<evidence type="ECO:0000313" key="9">
    <source>
        <dbReference type="Proteomes" id="UP000654913"/>
    </source>
</evidence>
<dbReference type="InterPro" id="IPR013149">
    <property type="entry name" value="ADH-like_C"/>
</dbReference>
<evidence type="ECO:0000313" key="8">
    <source>
        <dbReference type="EMBL" id="BCS28580.1"/>
    </source>
</evidence>
<keyword evidence="5" id="KW-0560">Oxidoreductase</keyword>
<dbReference type="Gene3D" id="3.40.50.720">
    <property type="entry name" value="NAD(P)-binding Rossmann-like Domain"/>
    <property type="match status" value="1"/>
</dbReference>
<comment type="similarity">
    <text evidence="2">Belongs to the zinc-containing alcohol dehydrogenase family.</text>
</comment>
<dbReference type="KEGG" id="apuu:APUU_70150S"/>
<reference evidence="8" key="1">
    <citation type="submission" date="2021-01" db="EMBL/GenBank/DDBJ databases">
        <authorList>
            <consortium name="Aspergillus puulaauensis MK2 genome sequencing consortium"/>
            <person name="Kazuki M."/>
            <person name="Futagami T."/>
        </authorList>
    </citation>
    <scope>NUCLEOTIDE SEQUENCE</scope>
    <source>
        <strain evidence="8">MK2</strain>
    </source>
</reference>
<evidence type="ECO:0000256" key="2">
    <source>
        <dbReference type="ARBA" id="ARBA00008072"/>
    </source>
</evidence>
<feature type="domain" description="Alcohol dehydrogenase-like N-terminal" evidence="7">
    <location>
        <begin position="33"/>
        <end position="122"/>
    </location>
</feature>
<dbReference type="OrthoDB" id="1560166at2759"/>
<keyword evidence="9" id="KW-1185">Reference proteome</keyword>
<keyword evidence="3" id="KW-0479">Metal-binding</keyword>
<accession>A0A7R7XVQ5</accession>
<evidence type="ECO:0000256" key="5">
    <source>
        <dbReference type="ARBA" id="ARBA00023002"/>
    </source>
</evidence>
<dbReference type="InterPro" id="IPR011032">
    <property type="entry name" value="GroES-like_sf"/>
</dbReference>
<dbReference type="GO" id="GO:0046872">
    <property type="term" value="F:metal ion binding"/>
    <property type="evidence" value="ECO:0007669"/>
    <property type="project" value="UniProtKB-KW"/>
</dbReference>
<dbReference type="FunFam" id="3.40.50.720:FF:000003">
    <property type="entry name" value="S-(hydroxymethyl)glutathione dehydrogenase"/>
    <property type="match status" value="1"/>
</dbReference>
<dbReference type="AlphaFoldDB" id="A0A7R7XVQ5"/>
<dbReference type="Pfam" id="PF00107">
    <property type="entry name" value="ADH_zinc_N"/>
    <property type="match status" value="1"/>
</dbReference>
<dbReference type="InterPro" id="IPR036291">
    <property type="entry name" value="NAD(P)-bd_dom_sf"/>
</dbReference>
<comment type="cofactor">
    <cofactor evidence="1">
        <name>Zn(2+)</name>
        <dbReference type="ChEBI" id="CHEBI:29105"/>
    </cofactor>
</comment>
<dbReference type="Proteomes" id="UP000654913">
    <property type="component" value="Chromosome 7"/>
</dbReference>
<evidence type="ECO:0000259" key="7">
    <source>
        <dbReference type="Pfam" id="PF08240"/>
    </source>
</evidence>
<dbReference type="EMBL" id="AP024449">
    <property type="protein sequence ID" value="BCS28580.1"/>
    <property type="molecule type" value="Genomic_DNA"/>
</dbReference>
<dbReference type="GeneID" id="64978577"/>
<reference evidence="8" key="2">
    <citation type="submission" date="2021-02" db="EMBL/GenBank/DDBJ databases">
        <title>Aspergillus puulaauensis MK2 genome sequence.</title>
        <authorList>
            <person name="Futagami T."/>
            <person name="Mori K."/>
            <person name="Kadooka C."/>
            <person name="Tanaka T."/>
        </authorList>
    </citation>
    <scope>NUCLEOTIDE SEQUENCE</scope>
    <source>
        <strain evidence="8">MK2</strain>
    </source>
</reference>
<evidence type="ECO:0000259" key="6">
    <source>
        <dbReference type="Pfam" id="PF00107"/>
    </source>
</evidence>
<feature type="domain" description="Alcohol dehydrogenase-like C-terminal" evidence="6">
    <location>
        <begin position="207"/>
        <end position="338"/>
    </location>
</feature>
<name>A0A7R7XVQ5_9EURO</name>
<dbReference type="PANTHER" id="PTHR43350">
    <property type="entry name" value="NAD-DEPENDENT ALCOHOL DEHYDROGENASE"/>
    <property type="match status" value="1"/>
</dbReference>
<dbReference type="SUPFAM" id="SSF51735">
    <property type="entry name" value="NAD(P)-binding Rossmann-fold domains"/>
    <property type="match status" value="1"/>
</dbReference>